<keyword evidence="3 11" id="KW-1134">Transmembrane beta strand</keyword>
<evidence type="ECO:0000256" key="11">
    <source>
        <dbReference type="PROSITE-ProRule" id="PRU01360"/>
    </source>
</evidence>
<evidence type="ECO:0000256" key="7">
    <source>
        <dbReference type="ARBA" id="ARBA00023065"/>
    </source>
</evidence>
<evidence type="ECO:0000256" key="12">
    <source>
        <dbReference type="RuleBase" id="RU003357"/>
    </source>
</evidence>
<dbReference type="EMBL" id="CABVIN010000003">
    <property type="protein sequence ID" value="VVO98247.1"/>
    <property type="molecule type" value="Genomic_DNA"/>
</dbReference>
<feature type="domain" description="TonB-dependent receptor plug" evidence="14">
    <location>
        <begin position="107"/>
        <end position="215"/>
    </location>
</feature>
<keyword evidence="9 11" id="KW-0472">Membrane</keyword>
<protein>
    <submittedName>
        <fullName evidence="15">Vitamin B12 transporter BtuB</fullName>
    </submittedName>
</protein>
<dbReference type="InterPro" id="IPR000531">
    <property type="entry name" value="Beta-barrel_TonB"/>
</dbReference>
<dbReference type="PANTHER" id="PTHR32552:SF81">
    <property type="entry name" value="TONB-DEPENDENT OUTER MEMBRANE RECEPTOR"/>
    <property type="match status" value="1"/>
</dbReference>
<dbReference type="SUPFAM" id="SSF56935">
    <property type="entry name" value="Porins"/>
    <property type="match status" value="1"/>
</dbReference>
<dbReference type="PROSITE" id="PS52016">
    <property type="entry name" value="TONB_DEPENDENT_REC_3"/>
    <property type="match status" value="1"/>
</dbReference>
<evidence type="ECO:0000256" key="5">
    <source>
        <dbReference type="ARBA" id="ARBA00022692"/>
    </source>
</evidence>
<keyword evidence="8 12" id="KW-0798">TonB box</keyword>
<keyword evidence="5 11" id="KW-0812">Transmembrane</keyword>
<keyword evidence="7" id="KW-0406">Ion transport</keyword>
<dbReference type="Gene3D" id="2.40.170.20">
    <property type="entry name" value="TonB-dependent receptor, beta-barrel domain"/>
    <property type="match status" value="1"/>
</dbReference>
<dbReference type="InterPro" id="IPR039426">
    <property type="entry name" value="TonB-dep_rcpt-like"/>
</dbReference>
<dbReference type="Pfam" id="PF00593">
    <property type="entry name" value="TonB_dep_Rec_b-barrel"/>
    <property type="match status" value="1"/>
</dbReference>
<comment type="subcellular location">
    <subcellularLocation>
        <location evidence="1 11">Cell outer membrane</location>
        <topology evidence="1 11">Multi-pass membrane protein</topology>
    </subcellularLocation>
</comment>
<evidence type="ECO:0000256" key="8">
    <source>
        <dbReference type="ARBA" id="ARBA00023077"/>
    </source>
</evidence>
<dbReference type="AlphaFoldDB" id="A0A5E7KFU2"/>
<evidence type="ECO:0000256" key="2">
    <source>
        <dbReference type="ARBA" id="ARBA00022448"/>
    </source>
</evidence>
<keyword evidence="10 11" id="KW-0998">Cell outer membrane</keyword>
<dbReference type="CDD" id="cd01347">
    <property type="entry name" value="ligand_gated_channel"/>
    <property type="match status" value="1"/>
</dbReference>
<dbReference type="InterPro" id="IPR036942">
    <property type="entry name" value="Beta-barrel_TonB_sf"/>
</dbReference>
<evidence type="ECO:0000259" key="13">
    <source>
        <dbReference type="Pfam" id="PF00593"/>
    </source>
</evidence>
<evidence type="ECO:0000256" key="10">
    <source>
        <dbReference type="ARBA" id="ARBA00023237"/>
    </source>
</evidence>
<keyword evidence="4" id="KW-0410">Iron transport</keyword>
<gene>
    <name evidence="15" type="primary">btuB_2</name>
    <name evidence="15" type="ORF">PS896_02683</name>
</gene>
<sequence length="789" mass="85855">MRGWPILAMLALTKRVVCYSLERMPKTPIQALSSQNGSGSGPISSGQNMHNILGATHKLAQSIRAAGWLLTGLAALPLPNAFAAESSDQEPTLKSVTVTATRREESLQKVPVAVSVIDGEQLERDNRNGVASIVQQVPSLNFRTGASNKDTSLFVRGVGTISTSPGVEPTVATVIDGVVYARPGQATMDLLDLERVEVLRGPQGTLFGKNASAGVLNITSKAPTAETHGYIDQSYYSGNESRTRFGIGGSLIPDTLKGSISTLFGSYDGNVDNQHNGQEVNGYNHRGVRGKLEFTPNDDVTFTLIADYMQSHDDGPNGVVSKSLTPAFANALSPAYASSHNRDINTDTRSHVEDTNKGLSGQLDWQLGDYTLTSITAWRGWDNTQYQDGDRLGTVTAAFPGTADKGDLAFDQYSQELRLASPKGEFLEYVGGLFYMHGKDEETYQRTLTTTTRTDRGIADYSTTSDSYAVFGESTLNFTSDFRGIAGLRYTHDDLEYDHRRVSTSATTVSGIQPATSSSGSVDEDGWSGRLGVQYDLSDAVTTYLTYSRGYKGPAYNVFFNMQPRDTEALKPETSNTWEAGIKATSWNNRLTTNLAVFHSEYDNYQANFFDTVAGQVVTRLINAGSVSTEGVELDYALQATQQLKLSGALAYTRARIDEFACPAGAAASCNVNGKPLPFSPDWKSYVRADYTIPLDNGLDIELGTDYSWQSEVQYDISQNVDTKQGAYGIWNASIALADYTNGWRVALLGKNLADKSYSPVLASGGNYIYRAVPRDDERYFGVQLRKDF</sequence>
<proteinExistence type="inferred from homology"/>
<evidence type="ECO:0000256" key="1">
    <source>
        <dbReference type="ARBA" id="ARBA00004571"/>
    </source>
</evidence>
<evidence type="ECO:0000313" key="15">
    <source>
        <dbReference type="EMBL" id="VVO98247.1"/>
    </source>
</evidence>
<dbReference type="GO" id="GO:0009279">
    <property type="term" value="C:cell outer membrane"/>
    <property type="evidence" value="ECO:0007669"/>
    <property type="project" value="UniProtKB-SubCell"/>
</dbReference>
<keyword evidence="2 11" id="KW-0813">Transport</keyword>
<dbReference type="Pfam" id="PF07715">
    <property type="entry name" value="Plug"/>
    <property type="match status" value="1"/>
</dbReference>
<evidence type="ECO:0000313" key="16">
    <source>
        <dbReference type="Proteomes" id="UP000377224"/>
    </source>
</evidence>
<dbReference type="InterPro" id="IPR012910">
    <property type="entry name" value="Plug_dom"/>
</dbReference>
<reference evidence="15 16" key="1">
    <citation type="submission" date="2019-09" db="EMBL/GenBank/DDBJ databases">
        <authorList>
            <person name="Chandra G."/>
            <person name="Truman W A."/>
        </authorList>
    </citation>
    <scope>NUCLEOTIDE SEQUENCE [LARGE SCALE GENOMIC DNA]</scope>
    <source>
        <strain evidence="15">PS896</strain>
    </source>
</reference>
<accession>A0A5E7KFU2</accession>
<evidence type="ECO:0000259" key="14">
    <source>
        <dbReference type="Pfam" id="PF07715"/>
    </source>
</evidence>
<comment type="similarity">
    <text evidence="11 12">Belongs to the TonB-dependent receptor family.</text>
</comment>
<dbReference type="GO" id="GO:0006826">
    <property type="term" value="P:iron ion transport"/>
    <property type="evidence" value="ECO:0007669"/>
    <property type="project" value="UniProtKB-KW"/>
</dbReference>
<evidence type="ECO:0000256" key="4">
    <source>
        <dbReference type="ARBA" id="ARBA00022496"/>
    </source>
</evidence>
<keyword evidence="6" id="KW-0408">Iron</keyword>
<organism evidence="15 16">
    <name type="scientific">Pseudomonas fluorescens</name>
    <dbReference type="NCBI Taxonomy" id="294"/>
    <lineage>
        <taxon>Bacteria</taxon>
        <taxon>Pseudomonadati</taxon>
        <taxon>Pseudomonadota</taxon>
        <taxon>Gammaproteobacteria</taxon>
        <taxon>Pseudomonadales</taxon>
        <taxon>Pseudomonadaceae</taxon>
        <taxon>Pseudomonas</taxon>
    </lineage>
</organism>
<feature type="domain" description="TonB-dependent receptor-like beta-barrel" evidence="13">
    <location>
        <begin position="296"/>
        <end position="753"/>
    </location>
</feature>
<evidence type="ECO:0000256" key="3">
    <source>
        <dbReference type="ARBA" id="ARBA00022452"/>
    </source>
</evidence>
<evidence type="ECO:0000256" key="6">
    <source>
        <dbReference type="ARBA" id="ARBA00023004"/>
    </source>
</evidence>
<evidence type="ECO:0000256" key="9">
    <source>
        <dbReference type="ARBA" id="ARBA00023136"/>
    </source>
</evidence>
<name>A0A5E7KFU2_PSEFL</name>
<dbReference type="PANTHER" id="PTHR32552">
    <property type="entry name" value="FERRICHROME IRON RECEPTOR-RELATED"/>
    <property type="match status" value="1"/>
</dbReference>
<dbReference type="Proteomes" id="UP000377224">
    <property type="component" value="Unassembled WGS sequence"/>
</dbReference>